<dbReference type="InterPro" id="IPR000595">
    <property type="entry name" value="cNMP-bd_dom"/>
</dbReference>
<dbReference type="InterPro" id="IPR014710">
    <property type="entry name" value="RmlC-like_jellyroll"/>
</dbReference>
<keyword evidence="8 14" id="KW-0812">Transmembrane</keyword>
<feature type="transmembrane region" description="Helical" evidence="14">
    <location>
        <begin position="70"/>
        <end position="89"/>
    </location>
</feature>
<evidence type="ECO:0000313" key="17">
    <source>
        <dbReference type="Proteomes" id="UP000248795"/>
    </source>
</evidence>
<evidence type="ECO:0000256" key="9">
    <source>
        <dbReference type="ARBA" id="ARBA00022889"/>
    </source>
</evidence>
<evidence type="ECO:0000256" key="8">
    <source>
        <dbReference type="ARBA" id="ARBA00022692"/>
    </source>
</evidence>
<dbReference type="GO" id="GO:0016328">
    <property type="term" value="C:lateral plasma membrane"/>
    <property type="evidence" value="ECO:0007669"/>
    <property type="project" value="UniProtKB-SubCell"/>
</dbReference>
<keyword evidence="9" id="KW-0130">Cell adhesion</keyword>
<dbReference type="Pfam" id="PF04831">
    <property type="entry name" value="POPDC1-3"/>
    <property type="match status" value="1"/>
</dbReference>
<keyword evidence="13" id="KW-0325">Glycoprotein</keyword>
<evidence type="ECO:0000256" key="14">
    <source>
        <dbReference type="SAM" id="Phobius"/>
    </source>
</evidence>
<evidence type="ECO:0000256" key="10">
    <source>
        <dbReference type="ARBA" id="ARBA00022949"/>
    </source>
</evidence>
<evidence type="ECO:0000256" key="5">
    <source>
        <dbReference type="ARBA" id="ARBA00022427"/>
    </source>
</evidence>
<dbReference type="GO" id="GO:0005923">
    <property type="term" value="C:bicellular tight junction"/>
    <property type="evidence" value="ECO:0007669"/>
    <property type="project" value="UniProtKB-SubCell"/>
</dbReference>
<dbReference type="InterPro" id="IPR018490">
    <property type="entry name" value="cNMP-bd_dom_sf"/>
</dbReference>
<name>A0A2W2AXI3_9HYPH</name>
<keyword evidence="17" id="KW-1185">Reference proteome</keyword>
<evidence type="ECO:0000256" key="12">
    <source>
        <dbReference type="ARBA" id="ARBA00023136"/>
    </source>
</evidence>
<dbReference type="Pfam" id="PF00027">
    <property type="entry name" value="cNMP_binding"/>
    <property type="match status" value="1"/>
</dbReference>
<dbReference type="PROSITE" id="PS50042">
    <property type="entry name" value="CNMP_BINDING_3"/>
    <property type="match status" value="1"/>
</dbReference>
<dbReference type="CDD" id="cd00038">
    <property type="entry name" value="CAP_ED"/>
    <property type="match status" value="1"/>
</dbReference>
<organism evidence="16 17">
    <name type="scientific">Aestuariivirga litoralis</name>
    <dbReference type="NCBI Taxonomy" id="2650924"/>
    <lineage>
        <taxon>Bacteria</taxon>
        <taxon>Pseudomonadati</taxon>
        <taxon>Pseudomonadota</taxon>
        <taxon>Alphaproteobacteria</taxon>
        <taxon>Hyphomicrobiales</taxon>
        <taxon>Aestuariivirgaceae</taxon>
        <taxon>Aestuariivirga</taxon>
    </lineage>
</organism>
<dbReference type="SUPFAM" id="SSF51206">
    <property type="entry name" value="cAMP-binding domain-like"/>
    <property type="match status" value="1"/>
</dbReference>
<dbReference type="PANTHER" id="PTHR12101">
    <property type="entry name" value="POPEYE DOMAIN CONTAINING PROTEIN"/>
    <property type="match status" value="1"/>
</dbReference>
<comment type="caution">
    <text evidence="16">The sequence shown here is derived from an EMBL/GenBank/DDBJ whole genome shotgun (WGS) entry which is preliminary data.</text>
</comment>
<reference evidence="17" key="1">
    <citation type="submission" date="2018-06" db="EMBL/GenBank/DDBJ databases">
        <title>Aestuariibacter litoralis strain KCTC 52945T.</title>
        <authorList>
            <person name="Li X."/>
            <person name="Salam N."/>
            <person name="Li J.-L."/>
            <person name="Chen Y.-M."/>
            <person name="Yang Z.-W."/>
            <person name="Zhang L.-Y."/>
            <person name="Han M.-X."/>
            <person name="Xiao M."/>
            <person name="Li W.-J."/>
        </authorList>
    </citation>
    <scope>NUCLEOTIDE SEQUENCE [LARGE SCALE GENOMIC DNA]</scope>
    <source>
        <strain evidence="17">KCTC 52945</strain>
    </source>
</reference>
<evidence type="ECO:0000259" key="15">
    <source>
        <dbReference type="PROSITE" id="PS50042"/>
    </source>
</evidence>
<dbReference type="GO" id="GO:0007155">
    <property type="term" value="P:cell adhesion"/>
    <property type="evidence" value="ECO:0007669"/>
    <property type="project" value="UniProtKB-KW"/>
</dbReference>
<evidence type="ECO:0000256" key="3">
    <source>
        <dbReference type="ARBA" id="ARBA00004435"/>
    </source>
</evidence>
<dbReference type="PANTHER" id="PTHR12101:SF17">
    <property type="entry name" value="BLOOD VESSEL EPICARDIAL SUBSTANCE"/>
    <property type="match status" value="1"/>
</dbReference>
<evidence type="ECO:0000256" key="2">
    <source>
        <dbReference type="ARBA" id="ARBA00004141"/>
    </source>
</evidence>
<keyword evidence="12 14" id="KW-0472">Membrane</keyword>
<feature type="transmembrane region" description="Helical" evidence="14">
    <location>
        <begin position="95"/>
        <end position="118"/>
    </location>
</feature>
<feature type="domain" description="Cyclic nucleotide-binding" evidence="15">
    <location>
        <begin position="135"/>
        <end position="212"/>
    </location>
</feature>
<accession>A0A2W2AXI3</accession>
<comment type="subcellular location">
    <subcellularLocation>
        <location evidence="3">Cell junction</location>
        <location evidence="3">Tight junction</location>
    </subcellularLocation>
    <subcellularLocation>
        <location evidence="1">Lateral cell membrane</location>
    </subcellularLocation>
    <subcellularLocation>
        <location evidence="2">Membrane</location>
        <topology evidence="2">Multi-pass membrane protein</topology>
    </subcellularLocation>
</comment>
<dbReference type="GO" id="GO:0030552">
    <property type="term" value="F:cAMP binding"/>
    <property type="evidence" value="ECO:0007669"/>
    <property type="project" value="TreeGrafter"/>
</dbReference>
<dbReference type="InterPro" id="IPR055272">
    <property type="entry name" value="POPDC1-3_dom"/>
</dbReference>
<dbReference type="InterPro" id="IPR006916">
    <property type="entry name" value="POPDC1-3"/>
</dbReference>
<sequence length="268" mass="29882">MTARARRARKAHTPEIANRTLIARGFHPSLAGGRALIVTDTLFDGIFHKDNIVHIAALFYLAGFLFRNQILLRGLIIAGDVVYILYFWLAPATPLWGAIFWSSLFVAVNLWMIGMILAEQRHFALTDEERRLFDVLHDLTPGQFRQLLKLARQGRAEAEMVVTREGQPLAQLYFVLTGQVLIEKAGRRALTEPETFIGEIAFLLDRPATATVTLERGCYYFVWTSKDLKKAMDAKPALGGALTAAMNRNLAMKVAKSELAGRVVEAVG</sequence>
<keyword evidence="5" id="KW-0796">Tight junction</keyword>
<dbReference type="Proteomes" id="UP000248795">
    <property type="component" value="Unassembled WGS sequence"/>
</dbReference>
<keyword evidence="10" id="KW-0965">Cell junction</keyword>
<gene>
    <name evidence="16" type="ORF">DK847_01190</name>
</gene>
<keyword evidence="7" id="KW-1003">Cell membrane</keyword>
<dbReference type="Gene3D" id="2.60.120.10">
    <property type="entry name" value="Jelly Rolls"/>
    <property type="match status" value="1"/>
</dbReference>
<keyword evidence="6" id="KW-0217">Developmental protein</keyword>
<dbReference type="EMBL" id="QKVK01000001">
    <property type="protein sequence ID" value="PZF78462.1"/>
    <property type="molecule type" value="Genomic_DNA"/>
</dbReference>
<proteinExistence type="inferred from homology"/>
<evidence type="ECO:0000256" key="4">
    <source>
        <dbReference type="ARBA" id="ARBA00007146"/>
    </source>
</evidence>
<evidence type="ECO:0000313" key="16">
    <source>
        <dbReference type="EMBL" id="PZF78462.1"/>
    </source>
</evidence>
<evidence type="ECO:0000256" key="11">
    <source>
        <dbReference type="ARBA" id="ARBA00022989"/>
    </source>
</evidence>
<keyword evidence="11 14" id="KW-1133">Transmembrane helix</keyword>
<evidence type="ECO:0000256" key="6">
    <source>
        <dbReference type="ARBA" id="ARBA00022473"/>
    </source>
</evidence>
<evidence type="ECO:0000256" key="7">
    <source>
        <dbReference type="ARBA" id="ARBA00022475"/>
    </source>
</evidence>
<comment type="similarity">
    <text evidence="4">Belongs to the popeye family.</text>
</comment>
<protein>
    <recommendedName>
        <fullName evidence="15">Cyclic nucleotide-binding domain-containing protein</fullName>
    </recommendedName>
</protein>
<evidence type="ECO:0000256" key="13">
    <source>
        <dbReference type="ARBA" id="ARBA00023180"/>
    </source>
</evidence>
<evidence type="ECO:0000256" key="1">
    <source>
        <dbReference type="ARBA" id="ARBA00004124"/>
    </source>
</evidence>
<dbReference type="AlphaFoldDB" id="A0A2W2AXI3"/>